<keyword evidence="2" id="KW-1185">Reference proteome</keyword>
<dbReference type="AlphaFoldDB" id="A0A1A8XEI0"/>
<evidence type="ECO:0000313" key="2">
    <source>
        <dbReference type="Proteomes" id="UP000199169"/>
    </source>
</evidence>
<gene>
    <name evidence="1" type="ORF">ACCAA_10089</name>
</gene>
<sequence>MGRVEFRKLDRPYSNAGGKYLVSVSLYPPRFIPSLTMMLSAGQKRVKPLCSRFAPTKTVNHRKYFDTNSGLSTTPRASEMRMKLPAMMRTARSVVMSDGPF</sequence>
<organism evidence="1 2">
    <name type="scientific">Candidatus Accumulibacter aalborgensis</name>
    <dbReference type="NCBI Taxonomy" id="1860102"/>
    <lineage>
        <taxon>Bacteria</taxon>
        <taxon>Pseudomonadati</taxon>
        <taxon>Pseudomonadota</taxon>
        <taxon>Betaproteobacteria</taxon>
        <taxon>Candidatus Accumulibacter</taxon>
    </lineage>
</organism>
<proteinExistence type="predicted"/>
<dbReference type="STRING" id="1860102.ACCAA_10089"/>
<accession>A0A1A8XEI0</accession>
<dbReference type="Proteomes" id="UP000199169">
    <property type="component" value="Unassembled WGS sequence"/>
</dbReference>
<name>A0A1A8XEI0_9PROT</name>
<dbReference type="EMBL" id="FLQX01000001">
    <property type="protein sequence ID" value="SBT03141.1"/>
    <property type="molecule type" value="Genomic_DNA"/>
</dbReference>
<protein>
    <submittedName>
        <fullName evidence="1">Uncharacterized protein</fullName>
    </submittedName>
</protein>
<evidence type="ECO:0000313" key="1">
    <source>
        <dbReference type="EMBL" id="SBT03141.1"/>
    </source>
</evidence>
<reference evidence="1 2" key="1">
    <citation type="submission" date="2016-06" db="EMBL/GenBank/DDBJ databases">
        <authorList>
            <person name="Kjaerup R.B."/>
            <person name="Dalgaard T.S."/>
            <person name="Juul-Madsen H.R."/>
        </authorList>
    </citation>
    <scope>NUCLEOTIDE SEQUENCE [LARGE SCALE GENOMIC DNA]</scope>
    <source>
        <strain evidence="1">3</strain>
    </source>
</reference>